<proteinExistence type="predicted"/>
<organism evidence="1 2">
    <name type="scientific">Thiocapsa rosea</name>
    <dbReference type="NCBI Taxonomy" id="69360"/>
    <lineage>
        <taxon>Bacteria</taxon>
        <taxon>Pseudomonadati</taxon>
        <taxon>Pseudomonadota</taxon>
        <taxon>Gammaproteobacteria</taxon>
        <taxon>Chromatiales</taxon>
        <taxon>Chromatiaceae</taxon>
        <taxon>Thiocapsa</taxon>
    </lineage>
</organism>
<evidence type="ECO:0000313" key="1">
    <source>
        <dbReference type="EMBL" id="RKT47030.1"/>
    </source>
</evidence>
<dbReference type="EMBL" id="RBXL01000001">
    <property type="protein sequence ID" value="RKT47030.1"/>
    <property type="molecule type" value="Genomic_DNA"/>
</dbReference>
<dbReference type="Proteomes" id="UP000274556">
    <property type="component" value="Unassembled WGS sequence"/>
</dbReference>
<evidence type="ECO:0000313" key="2">
    <source>
        <dbReference type="Proteomes" id="UP000274556"/>
    </source>
</evidence>
<gene>
    <name evidence="1" type="ORF">BDD21_4579</name>
</gene>
<name>A0A495VE05_9GAMM</name>
<dbReference type="AlphaFoldDB" id="A0A495VE05"/>
<keyword evidence="2" id="KW-1185">Reference proteome</keyword>
<dbReference type="RefSeq" id="WP_170164861.1">
    <property type="nucleotide sequence ID" value="NZ_RBXL01000001.1"/>
</dbReference>
<accession>A0A495VE05</accession>
<protein>
    <submittedName>
        <fullName evidence="1">Uncharacterized protein</fullName>
    </submittedName>
</protein>
<reference evidence="1 2" key="1">
    <citation type="submission" date="2018-10" db="EMBL/GenBank/DDBJ databases">
        <title>Genomic Encyclopedia of Archaeal and Bacterial Type Strains, Phase II (KMG-II): from individual species to whole genera.</title>
        <authorList>
            <person name="Goeker M."/>
        </authorList>
    </citation>
    <scope>NUCLEOTIDE SEQUENCE [LARGE SCALE GENOMIC DNA]</scope>
    <source>
        <strain evidence="1 2">DSM 235</strain>
    </source>
</reference>
<comment type="caution">
    <text evidence="1">The sequence shown here is derived from an EMBL/GenBank/DDBJ whole genome shotgun (WGS) entry which is preliminary data.</text>
</comment>
<sequence>MNAPFSPERRIHDDALNRRHLAALSTVSWFMGSRHDDYAEFLYGRLVSGWTVPF</sequence>